<name>A0A8S5UJT7_9CAUD</name>
<evidence type="ECO:0000313" key="1">
    <source>
        <dbReference type="EMBL" id="DAF94707.1"/>
    </source>
</evidence>
<dbReference type="GO" id="GO:0003676">
    <property type="term" value="F:nucleic acid binding"/>
    <property type="evidence" value="ECO:0007669"/>
    <property type="project" value="InterPro"/>
</dbReference>
<organism evidence="1">
    <name type="scientific">Podoviridae sp. ct9A73</name>
    <dbReference type="NCBI Taxonomy" id="2825225"/>
    <lineage>
        <taxon>Viruses</taxon>
        <taxon>Duplodnaviria</taxon>
        <taxon>Heunggongvirae</taxon>
        <taxon>Uroviricota</taxon>
        <taxon>Caudoviricetes</taxon>
    </lineage>
</organism>
<proteinExistence type="predicted"/>
<accession>A0A8S5UJT7</accession>
<dbReference type="Gene3D" id="3.40.1350.10">
    <property type="match status" value="1"/>
</dbReference>
<sequence length="136" mass="15921">MVVDYLKLQYPGVIFRTDFSAGVKMTMGQAIKHKALQEGRGYPDLFIAEPAQLGGEWYHGLYLELKRDGVRLMKKDGNWANEHFAEQHAYMKRLSERGYRCTFAVGFDDAKDQIDKYMKNTDYTERRKQIPNDQIF</sequence>
<reference evidence="1" key="1">
    <citation type="journal article" date="2021" name="Proc. Natl. Acad. Sci. U.S.A.">
        <title>A Catalog of Tens of Thousands of Viruses from Human Metagenomes Reveals Hidden Associations with Chronic Diseases.</title>
        <authorList>
            <person name="Tisza M.J."/>
            <person name="Buck C.B."/>
        </authorList>
    </citation>
    <scope>NUCLEOTIDE SEQUENCE</scope>
    <source>
        <strain evidence="1">Ct9A73</strain>
    </source>
</reference>
<dbReference type="InterPro" id="IPR011856">
    <property type="entry name" value="tRNA_endonuc-like_dom_sf"/>
</dbReference>
<dbReference type="EMBL" id="BK016096">
    <property type="protein sequence ID" value="DAF94707.1"/>
    <property type="molecule type" value="Genomic_DNA"/>
</dbReference>
<protein>
    <submittedName>
        <fullName evidence="1">Nuclease</fullName>
    </submittedName>
</protein>